<dbReference type="EMBL" id="CP111019">
    <property type="protein sequence ID" value="WAR13567.1"/>
    <property type="molecule type" value="Genomic_DNA"/>
</dbReference>
<dbReference type="Proteomes" id="UP001164746">
    <property type="component" value="Chromosome 8"/>
</dbReference>
<accession>A0ABY7EUC9</accession>
<gene>
    <name evidence="1" type="ORF">MAR_027747</name>
</gene>
<name>A0ABY7EUC9_MYAAR</name>
<keyword evidence="2" id="KW-1185">Reference proteome</keyword>
<protein>
    <submittedName>
        <fullName evidence="1">Uncharacterized protein</fullName>
    </submittedName>
</protein>
<sequence length="213" mass="24355">MDDLSSENNDYDFNIKKCIFCLKGFSTSNPCVRNPNLSKLDTLFQSCKARADYIGSQILANQEFIKDGSLPLRYHRNCRATYQSLYHQSFSSTRRSASNAFDWKSQCFICGEKCDTIRDPSNKRPGRSWSMVETSIDSSHNSTYSKVLKAAEIKNDTSLINRLRSVSNGDLVALEARYHRKKGCLTKYYDTNLKTDQINSNVAHLDIDQQLFN</sequence>
<reference evidence="1" key="1">
    <citation type="submission" date="2022-11" db="EMBL/GenBank/DDBJ databases">
        <title>Centuries of genome instability and evolution in soft-shell clam transmissible cancer (bioRxiv).</title>
        <authorList>
            <person name="Hart S.F.M."/>
            <person name="Yonemitsu M.A."/>
            <person name="Giersch R.M."/>
            <person name="Beal B.F."/>
            <person name="Arriagada G."/>
            <person name="Davis B.W."/>
            <person name="Ostrander E.A."/>
            <person name="Goff S.P."/>
            <person name="Metzger M.J."/>
        </authorList>
    </citation>
    <scope>NUCLEOTIDE SEQUENCE</scope>
    <source>
        <strain evidence="1">MELC-2E11</strain>
        <tissue evidence="1">Siphon/mantle</tissue>
    </source>
</reference>
<evidence type="ECO:0000313" key="1">
    <source>
        <dbReference type="EMBL" id="WAR13567.1"/>
    </source>
</evidence>
<organism evidence="1 2">
    <name type="scientific">Mya arenaria</name>
    <name type="common">Soft-shell clam</name>
    <dbReference type="NCBI Taxonomy" id="6604"/>
    <lineage>
        <taxon>Eukaryota</taxon>
        <taxon>Metazoa</taxon>
        <taxon>Spiralia</taxon>
        <taxon>Lophotrochozoa</taxon>
        <taxon>Mollusca</taxon>
        <taxon>Bivalvia</taxon>
        <taxon>Autobranchia</taxon>
        <taxon>Heteroconchia</taxon>
        <taxon>Euheterodonta</taxon>
        <taxon>Imparidentia</taxon>
        <taxon>Neoheterodontei</taxon>
        <taxon>Myida</taxon>
        <taxon>Myoidea</taxon>
        <taxon>Myidae</taxon>
        <taxon>Mya</taxon>
    </lineage>
</organism>
<evidence type="ECO:0000313" key="2">
    <source>
        <dbReference type="Proteomes" id="UP001164746"/>
    </source>
</evidence>
<proteinExistence type="predicted"/>